<keyword evidence="5 10" id="KW-0472">Membrane</keyword>
<evidence type="ECO:0000256" key="2">
    <source>
        <dbReference type="ARBA" id="ARBA00022692"/>
    </source>
</evidence>
<dbReference type="CDD" id="cd14978">
    <property type="entry name" value="7tmA_FMRFamide_R-like"/>
    <property type="match status" value="1"/>
</dbReference>
<keyword evidence="6 8" id="KW-0675">Receptor</keyword>
<reference evidence="12" key="1">
    <citation type="journal article" date="2023" name="Mol. Biol. Evol.">
        <title>Third-Generation Sequencing Reveals the Adaptive Role of the Epigenome in Three Deep-Sea Polychaetes.</title>
        <authorList>
            <person name="Perez M."/>
            <person name="Aroh O."/>
            <person name="Sun Y."/>
            <person name="Lan Y."/>
            <person name="Juniper S.K."/>
            <person name="Young C.R."/>
            <person name="Angers B."/>
            <person name="Qian P.Y."/>
        </authorList>
    </citation>
    <scope>NUCLEOTIDE SEQUENCE</scope>
    <source>
        <strain evidence="12">P08H-3</strain>
    </source>
</reference>
<evidence type="ECO:0000313" key="12">
    <source>
        <dbReference type="EMBL" id="KAK2145505.1"/>
    </source>
</evidence>
<evidence type="ECO:0000313" key="13">
    <source>
        <dbReference type="Proteomes" id="UP001208570"/>
    </source>
</evidence>
<feature type="region of interest" description="Disordered" evidence="9">
    <location>
        <begin position="350"/>
        <end position="374"/>
    </location>
</feature>
<keyword evidence="3 10" id="KW-1133">Transmembrane helix</keyword>
<dbReference type="GO" id="GO:0004930">
    <property type="term" value="F:G protein-coupled receptor activity"/>
    <property type="evidence" value="ECO:0007669"/>
    <property type="project" value="UniProtKB-KW"/>
</dbReference>
<evidence type="ECO:0000256" key="3">
    <source>
        <dbReference type="ARBA" id="ARBA00022989"/>
    </source>
</evidence>
<keyword evidence="7 8" id="KW-0807">Transducer</keyword>
<dbReference type="PANTHER" id="PTHR24243:SF230">
    <property type="entry name" value="G-PROTEIN COUPLED RECEPTORS FAMILY 1 PROFILE DOMAIN-CONTAINING PROTEIN"/>
    <property type="match status" value="1"/>
</dbReference>
<feature type="transmembrane region" description="Helical" evidence="10">
    <location>
        <begin position="80"/>
        <end position="103"/>
    </location>
</feature>
<feature type="compositionally biased region" description="Polar residues" evidence="9">
    <location>
        <begin position="360"/>
        <end position="374"/>
    </location>
</feature>
<dbReference type="InterPro" id="IPR017452">
    <property type="entry name" value="GPCR_Rhodpsn_7TM"/>
</dbReference>
<feature type="transmembrane region" description="Helical" evidence="10">
    <location>
        <begin position="123"/>
        <end position="141"/>
    </location>
</feature>
<proteinExistence type="inferred from homology"/>
<gene>
    <name evidence="12" type="ORF">LSH36_677g02012</name>
</gene>
<name>A0AAD9J4J9_9ANNE</name>
<sequence length="417" mass="46269">MSGAIEMTSSEVTISSTIPTTNASESSANHTSNNLRQQDAFERYIWIYTLPAIFIIGVVGNVFTILVMRRRRMSGTATSVYLTLLAIADTSVLVTGLIPEWLIQTDIKDISEVDPWVCKFERFFFYTTGDVAVWILVAFTCDRCIAVCFPLKKRHLCTATRAYLACLVIVLVAVAKNFHIFWTRGVVYDAAGRFIENCGKPEPYVYFEKKIRPWIVMVTVSLGPFLIILVCNVIIVKQLVWSGRMRTGTAAGSGSSQEKQQRAFTQTTAMCLSTSFAFLILITPSIVLLIGKPNWTSSDRPNIAYDIAKAVNNQLMFINHSINFFLYCLTGARFRAEFVSMFDRCPLGGSDGSSGETGSRTHYSGSALTTRSSPTSDIVAVVTRQNGASSKYSIHPNGDAKERERVAEHVIQETKDT</sequence>
<comment type="caution">
    <text evidence="12">The sequence shown here is derived from an EMBL/GenBank/DDBJ whole genome shotgun (WGS) entry which is preliminary data.</text>
</comment>
<comment type="similarity">
    <text evidence="8">Belongs to the G-protein coupled receptor 1 family.</text>
</comment>
<feature type="compositionally biased region" description="Basic and acidic residues" evidence="9">
    <location>
        <begin position="398"/>
        <end position="417"/>
    </location>
</feature>
<feature type="region of interest" description="Disordered" evidence="9">
    <location>
        <begin position="387"/>
        <end position="417"/>
    </location>
</feature>
<dbReference type="Gene3D" id="1.20.1070.10">
    <property type="entry name" value="Rhodopsin 7-helix transmembrane proteins"/>
    <property type="match status" value="1"/>
</dbReference>
<protein>
    <recommendedName>
        <fullName evidence="11">G-protein coupled receptors family 1 profile domain-containing protein</fullName>
    </recommendedName>
</protein>
<dbReference type="AlphaFoldDB" id="A0AAD9J4J9"/>
<evidence type="ECO:0000259" key="11">
    <source>
        <dbReference type="PROSITE" id="PS50262"/>
    </source>
</evidence>
<evidence type="ECO:0000256" key="7">
    <source>
        <dbReference type="ARBA" id="ARBA00023224"/>
    </source>
</evidence>
<dbReference type="GO" id="GO:0005886">
    <property type="term" value="C:plasma membrane"/>
    <property type="evidence" value="ECO:0007669"/>
    <property type="project" value="TreeGrafter"/>
</dbReference>
<feature type="transmembrane region" description="Helical" evidence="10">
    <location>
        <begin position="269"/>
        <end position="291"/>
    </location>
</feature>
<dbReference type="Proteomes" id="UP001208570">
    <property type="component" value="Unassembled WGS sequence"/>
</dbReference>
<dbReference type="EMBL" id="JAODUP010000677">
    <property type="protein sequence ID" value="KAK2145505.1"/>
    <property type="molecule type" value="Genomic_DNA"/>
</dbReference>
<feature type="transmembrane region" description="Helical" evidence="10">
    <location>
        <begin position="214"/>
        <end position="236"/>
    </location>
</feature>
<evidence type="ECO:0000256" key="9">
    <source>
        <dbReference type="SAM" id="MobiDB-lite"/>
    </source>
</evidence>
<evidence type="ECO:0000256" key="6">
    <source>
        <dbReference type="ARBA" id="ARBA00023170"/>
    </source>
</evidence>
<feature type="transmembrane region" description="Helical" evidence="10">
    <location>
        <begin position="162"/>
        <end position="182"/>
    </location>
</feature>
<feature type="domain" description="G-protein coupled receptors family 1 profile" evidence="11">
    <location>
        <begin position="60"/>
        <end position="327"/>
    </location>
</feature>
<accession>A0AAD9J4J9</accession>
<comment type="subcellular location">
    <subcellularLocation>
        <location evidence="1">Membrane</location>
        <topology evidence="1">Multi-pass membrane protein</topology>
    </subcellularLocation>
</comment>
<evidence type="ECO:0000256" key="1">
    <source>
        <dbReference type="ARBA" id="ARBA00004141"/>
    </source>
</evidence>
<feature type="transmembrane region" description="Helical" evidence="10">
    <location>
        <begin position="45"/>
        <end position="68"/>
    </location>
</feature>
<organism evidence="12 13">
    <name type="scientific">Paralvinella palmiformis</name>
    <dbReference type="NCBI Taxonomy" id="53620"/>
    <lineage>
        <taxon>Eukaryota</taxon>
        <taxon>Metazoa</taxon>
        <taxon>Spiralia</taxon>
        <taxon>Lophotrochozoa</taxon>
        <taxon>Annelida</taxon>
        <taxon>Polychaeta</taxon>
        <taxon>Sedentaria</taxon>
        <taxon>Canalipalpata</taxon>
        <taxon>Terebellida</taxon>
        <taxon>Terebelliformia</taxon>
        <taxon>Alvinellidae</taxon>
        <taxon>Paralvinella</taxon>
    </lineage>
</organism>
<dbReference type="SUPFAM" id="SSF81321">
    <property type="entry name" value="Family A G protein-coupled receptor-like"/>
    <property type="match status" value="1"/>
</dbReference>
<dbReference type="InterPro" id="IPR000276">
    <property type="entry name" value="GPCR_Rhodpsn"/>
</dbReference>
<evidence type="ECO:0000256" key="5">
    <source>
        <dbReference type="ARBA" id="ARBA00023136"/>
    </source>
</evidence>
<evidence type="ECO:0000256" key="10">
    <source>
        <dbReference type="SAM" id="Phobius"/>
    </source>
</evidence>
<keyword evidence="2 8" id="KW-0812">Transmembrane</keyword>
<keyword evidence="13" id="KW-1185">Reference proteome</keyword>
<dbReference type="PROSITE" id="PS00237">
    <property type="entry name" value="G_PROTEIN_RECEP_F1_1"/>
    <property type="match status" value="1"/>
</dbReference>
<feature type="region of interest" description="Disordered" evidence="9">
    <location>
        <begin position="1"/>
        <end position="31"/>
    </location>
</feature>
<evidence type="ECO:0000256" key="8">
    <source>
        <dbReference type="RuleBase" id="RU000688"/>
    </source>
</evidence>
<dbReference type="PROSITE" id="PS50262">
    <property type="entry name" value="G_PROTEIN_RECEP_F1_2"/>
    <property type="match status" value="1"/>
</dbReference>
<evidence type="ECO:0000256" key="4">
    <source>
        <dbReference type="ARBA" id="ARBA00023040"/>
    </source>
</evidence>
<dbReference type="Pfam" id="PF00001">
    <property type="entry name" value="7tm_1"/>
    <property type="match status" value="1"/>
</dbReference>
<dbReference type="PRINTS" id="PR00237">
    <property type="entry name" value="GPCRRHODOPSN"/>
</dbReference>
<feature type="compositionally biased region" description="Polar residues" evidence="9">
    <location>
        <begin position="7"/>
        <end position="31"/>
    </location>
</feature>
<keyword evidence="4 8" id="KW-0297">G-protein coupled receptor</keyword>
<dbReference type="PANTHER" id="PTHR24243">
    <property type="entry name" value="G-PROTEIN COUPLED RECEPTOR"/>
    <property type="match status" value="1"/>
</dbReference>